<evidence type="ECO:0000256" key="2">
    <source>
        <dbReference type="SAM" id="MobiDB-lite"/>
    </source>
</evidence>
<dbReference type="Pfam" id="PF02566">
    <property type="entry name" value="OsmC"/>
    <property type="match status" value="1"/>
</dbReference>
<dbReference type="InterPro" id="IPR015946">
    <property type="entry name" value="KH_dom-like_a/b"/>
</dbReference>
<dbReference type="EMBL" id="QGTR01000001">
    <property type="protein sequence ID" value="PWW03345.1"/>
    <property type="molecule type" value="Genomic_DNA"/>
</dbReference>
<evidence type="ECO:0000256" key="1">
    <source>
        <dbReference type="ARBA" id="ARBA00007378"/>
    </source>
</evidence>
<evidence type="ECO:0000313" key="3">
    <source>
        <dbReference type="EMBL" id="PWW03345.1"/>
    </source>
</evidence>
<dbReference type="Proteomes" id="UP000246352">
    <property type="component" value="Unassembled WGS sequence"/>
</dbReference>
<evidence type="ECO:0000313" key="4">
    <source>
        <dbReference type="Proteomes" id="UP000246352"/>
    </source>
</evidence>
<dbReference type="AlphaFoldDB" id="A0A317PRI6"/>
<dbReference type="PANTHER" id="PTHR33797">
    <property type="entry name" value="ORGANIC HYDROPEROXIDE RESISTANCE PROTEIN-LIKE"/>
    <property type="match status" value="1"/>
</dbReference>
<dbReference type="NCBIfam" id="TIGR03561">
    <property type="entry name" value="organ_hyd_perox"/>
    <property type="match status" value="1"/>
</dbReference>
<proteinExistence type="inferred from homology"/>
<dbReference type="InterPro" id="IPR019953">
    <property type="entry name" value="OHR"/>
</dbReference>
<dbReference type="RefSeq" id="WP_110029924.1">
    <property type="nucleotide sequence ID" value="NZ_QGTR01000001.1"/>
</dbReference>
<gene>
    <name evidence="3" type="ORF">DFR52_10125</name>
</gene>
<sequence length="142" mass="14755">MPTKIVYSTNATATGGGRDGKSRTHDGAVDVNLVVPKEMGGPGGDGVNPEQLFATGYAACFMGAMRFYANQKKVKVPDDATVNVEVGIGPREDMGFGLDVKIKVSLPGVDKDVAEDLIAGGHKVCPYSNAISGTLDVTPELV</sequence>
<name>A0A317PRI6_9HYPH</name>
<protein>
    <submittedName>
        <fullName evidence="3">Ohr subfamily peroxiredoxin</fullName>
    </submittedName>
</protein>
<organism evidence="3 4">
    <name type="scientific">Hoeflea marina</name>
    <dbReference type="NCBI Taxonomy" id="274592"/>
    <lineage>
        <taxon>Bacteria</taxon>
        <taxon>Pseudomonadati</taxon>
        <taxon>Pseudomonadota</taxon>
        <taxon>Alphaproteobacteria</taxon>
        <taxon>Hyphomicrobiales</taxon>
        <taxon>Rhizobiaceae</taxon>
        <taxon>Hoeflea</taxon>
    </lineage>
</organism>
<dbReference type="InterPro" id="IPR003718">
    <property type="entry name" value="OsmC/Ohr_fam"/>
</dbReference>
<dbReference type="InterPro" id="IPR036102">
    <property type="entry name" value="OsmC/Ohrsf"/>
</dbReference>
<comment type="caution">
    <text evidence="3">The sequence shown here is derived from an EMBL/GenBank/DDBJ whole genome shotgun (WGS) entry which is preliminary data.</text>
</comment>
<dbReference type="SUPFAM" id="SSF82784">
    <property type="entry name" value="OsmC-like"/>
    <property type="match status" value="1"/>
</dbReference>
<reference evidence="3 4" key="1">
    <citation type="submission" date="2018-05" db="EMBL/GenBank/DDBJ databases">
        <title>Genomic Encyclopedia of Type Strains, Phase IV (KMG-IV): sequencing the most valuable type-strain genomes for metagenomic binning, comparative biology and taxonomic classification.</title>
        <authorList>
            <person name="Goeker M."/>
        </authorList>
    </citation>
    <scope>NUCLEOTIDE SEQUENCE [LARGE SCALE GENOMIC DNA]</scope>
    <source>
        <strain evidence="3 4">DSM 16791</strain>
    </source>
</reference>
<dbReference type="Gene3D" id="3.30.300.20">
    <property type="match status" value="1"/>
</dbReference>
<comment type="similarity">
    <text evidence="1">Belongs to the OsmC/Ohr family.</text>
</comment>
<dbReference type="Gene3D" id="2.20.25.10">
    <property type="match status" value="1"/>
</dbReference>
<dbReference type="OrthoDB" id="9797508at2"/>
<dbReference type="GO" id="GO:0006979">
    <property type="term" value="P:response to oxidative stress"/>
    <property type="evidence" value="ECO:0007669"/>
    <property type="project" value="InterPro"/>
</dbReference>
<dbReference type="PANTHER" id="PTHR33797:SF2">
    <property type="entry name" value="ORGANIC HYDROPEROXIDE RESISTANCE PROTEIN-LIKE"/>
    <property type="match status" value="1"/>
</dbReference>
<accession>A0A317PRI6</accession>
<keyword evidence="4" id="KW-1185">Reference proteome</keyword>
<feature type="region of interest" description="Disordered" evidence="2">
    <location>
        <begin position="1"/>
        <end position="26"/>
    </location>
</feature>
<feature type="compositionally biased region" description="Polar residues" evidence="2">
    <location>
        <begin position="1"/>
        <end position="13"/>
    </location>
</feature>